<name>A0ABP1DHQ6_9APHY</name>
<reference evidence="3" key="1">
    <citation type="submission" date="2024-04" db="EMBL/GenBank/DDBJ databases">
        <authorList>
            <person name="Shaw F."/>
            <person name="Minotto A."/>
        </authorList>
    </citation>
    <scope>NUCLEOTIDE SEQUENCE [LARGE SCALE GENOMIC DNA]</scope>
</reference>
<dbReference type="Gene3D" id="3.40.50.720">
    <property type="entry name" value="NAD(P)-binding Rossmann-like Domain"/>
    <property type="match status" value="2"/>
</dbReference>
<keyword evidence="1" id="KW-0560">Oxidoreductase</keyword>
<protein>
    <submittedName>
        <fullName evidence="2">Uncharacterized protein</fullName>
    </submittedName>
</protein>
<dbReference type="SUPFAM" id="SSF51735">
    <property type="entry name" value="NAD(P)-binding Rossmann-fold domains"/>
    <property type="match status" value="1"/>
</dbReference>
<dbReference type="PANTHER" id="PTHR43157">
    <property type="entry name" value="PHOSPHATIDYLINOSITOL-GLYCAN BIOSYNTHESIS CLASS F PROTEIN-RELATED"/>
    <property type="match status" value="1"/>
</dbReference>
<gene>
    <name evidence="2" type="ORF">GFSPODELE1_LOCUS6336</name>
</gene>
<dbReference type="PANTHER" id="PTHR43157:SF31">
    <property type="entry name" value="PHOSPHATIDYLINOSITOL-GLYCAN BIOSYNTHESIS CLASS F PROTEIN"/>
    <property type="match status" value="1"/>
</dbReference>
<dbReference type="EMBL" id="OZ037947">
    <property type="protein sequence ID" value="CAL1707380.1"/>
    <property type="molecule type" value="Genomic_DNA"/>
</dbReference>
<evidence type="ECO:0000313" key="3">
    <source>
        <dbReference type="Proteomes" id="UP001497453"/>
    </source>
</evidence>
<dbReference type="InterPro" id="IPR002347">
    <property type="entry name" value="SDR_fam"/>
</dbReference>
<sequence length="177" mass="19033">MPSLPPVVTADLSGKTVAVIGSNTGIGLEAAKHFARMKPARLICTCRNQAKADATVSIIEQETGYTKAESWVLELSEFTSVIAFANRFEEEGIPLDILVCNAAVALASYQKTSDGCETVAVMKTLNEEGSFCDPEKRYSDSKLLNVLFTRAIAHHIGPKAPVIVDTVNPGFCVSDLR</sequence>
<evidence type="ECO:0000313" key="2">
    <source>
        <dbReference type="EMBL" id="CAL1707380.1"/>
    </source>
</evidence>
<accession>A0ABP1DHQ6</accession>
<dbReference type="Proteomes" id="UP001497453">
    <property type="component" value="Chromosome 4"/>
</dbReference>
<keyword evidence="3" id="KW-1185">Reference proteome</keyword>
<organism evidence="2 3">
    <name type="scientific">Somion occarium</name>
    <dbReference type="NCBI Taxonomy" id="3059160"/>
    <lineage>
        <taxon>Eukaryota</taxon>
        <taxon>Fungi</taxon>
        <taxon>Dikarya</taxon>
        <taxon>Basidiomycota</taxon>
        <taxon>Agaricomycotina</taxon>
        <taxon>Agaricomycetes</taxon>
        <taxon>Polyporales</taxon>
        <taxon>Cerrenaceae</taxon>
        <taxon>Somion</taxon>
    </lineage>
</organism>
<dbReference type="Pfam" id="PF00106">
    <property type="entry name" value="adh_short"/>
    <property type="match status" value="1"/>
</dbReference>
<dbReference type="InterPro" id="IPR036291">
    <property type="entry name" value="NAD(P)-bd_dom_sf"/>
</dbReference>
<proteinExistence type="predicted"/>
<evidence type="ECO:0000256" key="1">
    <source>
        <dbReference type="ARBA" id="ARBA00023002"/>
    </source>
</evidence>
<dbReference type="PRINTS" id="PR00081">
    <property type="entry name" value="GDHRDH"/>
</dbReference>